<proteinExistence type="predicted"/>
<sequence>MMNFKTAAIGVSLSLIGSILPSRILAQDLPTAPDRNLSTAKIFGAYQSQIWSGGSFISGTTEFVTARDGAVSGMYILNEPTGAATGTLSQCKPMRSRVMQCVWIDRYGTGNLEMTFSENFTNFVGYWGTDRSKPEYVWVGAR</sequence>
<keyword evidence="1" id="KW-0732">Signal</keyword>
<evidence type="ECO:0000313" key="2">
    <source>
        <dbReference type="EMBL" id="AFY92045.1"/>
    </source>
</evidence>
<accession>K9UB21</accession>
<evidence type="ECO:0000256" key="1">
    <source>
        <dbReference type="SAM" id="SignalP"/>
    </source>
</evidence>
<reference evidence="2 3" key="1">
    <citation type="submission" date="2012-05" db="EMBL/GenBank/DDBJ databases">
        <title>Finished chromosome of genome of Chamaesiphon sp. PCC 6605.</title>
        <authorList>
            <consortium name="US DOE Joint Genome Institute"/>
            <person name="Gugger M."/>
            <person name="Coursin T."/>
            <person name="Rippka R."/>
            <person name="Tandeau De Marsac N."/>
            <person name="Huntemann M."/>
            <person name="Wei C.-L."/>
            <person name="Han J."/>
            <person name="Detter J.C."/>
            <person name="Han C."/>
            <person name="Tapia R."/>
            <person name="Chen A."/>
            <person name="Kyrpides N."/>
            <person name="Mavromatis K."/>
            <person name="Markowitz V."/>
            <person name="Szeto E."/>
            <person name="Ivanova N."/>
            <person name="Pagani I."/>
            <person name="Pati A."/>
            <person name="Goodwin L."/>
            <person name="Nordberg H.P."/>
            <person name="Cantor M.N."/>
            <person name="Hua S.X."/>
            <person name="Woyke T."/>
            <person name="Kerfeld C.A."/>
        </authorList>
    </citation>
    <scope>NUCLEOTIDE SEQUENCE [LARGE SCALE GENOMIC DNA]</scope>
    <source>
        <strain evidence="3">ATCC 27169 / PCC 6605</strain>
    </source>
</reference>
<feature type="signal peptide" evidence="1">
    <location>
        <begin position="1"/>
        <end position="26"/>
    </location>
</feature>
<keyword evidence="3" id="KW-1185">Reference proteome</keyword>
<dbReference type="EMBL" id="CP003600">
    <property type="protein sequence ID" value="AFY92045.1"/>
    <property type="molecule type" value="Genomic_DNA"/>
</dbReference>
<name>K9UB21_CHAP6</name>
<organism evidence="2 3">
    <name type="scientific">Chamaesiphon minutus (strain ATCC 27169 / PCC 6605)</name>
    <dbReference type="NCBI Taxonomy" id="1173020"/>
    <lineage>
        <taxon>Bacteria</taxon>
        <taxon>Bacillati</taxon>
        <taxon>Cyanobacteriota</taxon>
        <taxon>Cyanophyceae</taxon>
        <taxon>Gomontiellales</taxon>
        <taxon>Chamaesiphonaceae</taxon>
        <taxon>Chamaesiphon</taxon>
    </lineage>
</organism>
<gene>
    <name evidence="2" type="ORF">Cha6605_0777</name>
</gene>
<dbReference type="eggNOG" id="ENOG5033F0K">
    <property type="taxonomic scope" value="Bacteria"/>
</dbReference>
<protein>
    <recommendedName>
        <fullName evidence="4">Avidin family protein</fullName>
    </recommendedName>
</protein>
<dbReference type="AlphaFoldDB" id="K9UB21"/>
<feature type="chain" id="PRO_5003937107" description="Avidin family protein" evidence="1">
    <location>
        <begin position="27"/>
        <end position="142"/>
    </location>
</feature>
<dbReference type="RefSeq" id="WP_015158239.1">
    <property type="nucleotide sequence ID" value="NC_019697.1"/>
</dbReference>
<dbReference type="KEGG" id="cmp:Cha6605_0777"/>
<evidence type="ECO:0000313" key="3">
    <source>
        <dbReference type="Proteomes" id="UP000010366"/>
    </source>
</evidence>
<dbReference type="Proteomes" id="UP000010366">
    <property type="component" value="Chromosome"/>
</dbReference>
<dbReference type="OrthoDB" id="573382at2"/>
<evidence type="ECO:0008006" key="4">
    <source>
        <dbReference type="Google" id="ProtNLM"/>
    </source>
</evidence>
<dbReference type="HOGENOM" id="CLU_1843893_0_0_3"/>